<dbReference type="Proteomes" id="UP000828251">
    <property type="component" value="Unassembled WGS sequence"/>
</dbReference>
<reference evidence="1 2" key="1">
    <citation type="journal article" date="2021" name="Plant Biotechnol. J.">
        <title>Multi-omics assisted identification of the key and species-specific regulatory components of drought-tolerant mechanisms in Gossypium stocksii.</title>
        <authorList>
            <person name="Yu D."/>
            <person name="Ke L."/>
            <person name="Zhang D."/>
            <person name="Wu Y."/>
            <person name="Sun Y."/>
            <person name="Mei J."/>
            <person name="Sun J."/>
            <person name="Sun Y."/>
        </authorList>
    </citation>
    <scope>NUCLEOTIDE SEQUENCE [LARGE SCALE GENOMIC DNA]</scope>
    <source>
        <strain evidence="2">cv. E1</strain>
        <tissue evidence="1">Leaf</tissue>
    </source>
</reference>
<keyword evidence="2" id="KW-1185">Reference proteome</keyword>
<gene>
    <name evidence="1" type="ORF">J1N35_008234</name>
</gene>
<comment type="caution">
    <text evidence="1">The sequence shown here is derived from an EMBL/GenBank/DDBJ whole genome shotgun (WGS) entry which is preliminary data.</text>
</comment>
<dbReference type="OrthoDB" id="1007675at2759"/>
<evidence type="ECO:0000313" key="1">
    <source>
        <dbReference type="EMBL" id="KAH1114856.1"/>
    </source>
</evidence>
<dbReference type="EMBL" id="JAIQCV010000003">
    <property type="protein sequence ID" value="KAH1114856.1"/>
    <property type="molecule type" value="Genomic_DNA"/>
</dbReference>
<sequence>MRIVGFRSDSDDDDENENDNRMLTIDLNSGDEYGIADHVNDYYDVGDDDDVSVSIPLFWDSLQLEDCRETIEDFEWKEVDGKVD</sequence>
<proteinExistence type="predicted"/>
<dbReference type="AlphaFoldDB" id="A0A9D4AGH6"/>
<organism evidence="1 2">
    <name type="scientific">Gossypium stocksii</name>
    <dbReference type="NCBI Taxonomy" id="47602"/>
    <lineage>
        <taxon>Eukaryota</taxon>
        <taxon>Viridiplantae</taxon>
        <taxon>Streptophyta</taxon>
        <taxon>Embryophyta</taxon>
        <taxon>Tracheophyta</taxon>
        <taxon>Spermatophyta</taxon>
        <taxon>Magnoliopsida</taxon>
        <taxon>eudicotyledons</taxon>
        <taxon>Gunneridae</taxon>
        <taxon>Pentapetalae</taxon>
        <taxon>rosids</taxon>
        <taxon>malvids</taxon>
        <taxon>Malvales</taxon>
        <taxon>Malvaceae</taxon>
        <taxon>Malvoideae</taxon>
        <taxon>Gossypium</taxon>
    </lineage>
</organism>
<protein>
    <submittedName>
        <fullName evidence="1">Uncharacterized protein</fullName>
    </submittedName>
</protein>
<accession>A0A9D4AGH6</accession>
<name>A0A9D4AGH6_9ROSI</name>
<evidence type="ECO:0000313" key="2">
    <source>
        <dbReference type="Proteomes" id="UP000828251"/>
    </source>
</evidence>